<evidence type="ECO:0000256" key="1">
    <source>
        <dbReference type="ARBA" id="ARBA00004496"/>
    </source>
</evidence>
<evidence type="ECO:0000313" key="6">
    <source>
        <dbReference type="EMBL" id="MFC2971791.1"/>
    </source>
</evidence>
<evidence type="ECO:0000256" key="2">
    <source>
        <dbReference type="ARBA" id="ARBA00008791"/>
    </source>
</evidence>
<feature type="domain" description="UspA" evidence="5">
    <location>
        <begin position="136"/>
        <end position="270"/>
    </location>
</feature>
<evidence type="ECO:0000259" key="5">
    <source>
        <dbReference type="Pfam" id="PF00582"/>
    </source>
</evidence>
<keyword evidence="4" id="KW-0963">Cytoplasm</keyword>
<accession>A0ABV7ARD1</accession>
<dbReference type="PANTHER" id="PTHR46268">
    <property type="entry name" value="STRESS RESPONSE PROTEIN NHAX"/>
    <property type="match status" value="1"/>
</dbReference>
<keyword evidence="7" id="KW-1185">Reference proteome</keyword>
<dbReference type="InterPro" id="IPR014729">
    <property type="entry name" value="Rossmann-like_a/b/a_fold"/>
</dbReference>
<reference evidence="7" key="1">
    <citation type="journal article" date="2019" name="Int. J. Syst. Evol. Microbiol.">
        <title>The Global Catalogue of Microorganisms (GCM) 10K type strain sequencing project: providing services to taxonomists for standard genome sequencing and annotation.</title>
        <authorList>
            <consortium name="The Broad Institute Genomics Platform"/>
            <consortium name="The Broad Institute Genome Sequencing Center for Infectious Disease"/>
            <person name="Wu L."/>
            <person name="Ma J."/>
        </authorList>
    </citation>
    <scope>NUCLEOTIDE SEQUENCE [LARGE SCALE GENOMIC DNA]</scope>
    <source>
        <strain evidence="7">KCTC 62195</strain>
    </source>
</reference>
<comment type="subcellular location">
    <subcellularLocation>
        <location evidence="1">Cytoplasm</location>
    </subcellularLocation>
</comment>
<dbReference type="PANTHER" id="PTHR46268:SF23">
    <property type="entry name" value="UNIVERSAL STRESS PROTEIN A-RELATED"/>
    <property type="match status" value="1"/>
</dbReference>
<dbReference type="InterPro" id="IPR006015">
    <property type="entry name" value="Universal_stress_UspA"/>
</dbReference>
<dbReference type="RefSeq" id="WP_377813402.1">
    <property type="nucleotide sequence ID" value="NZ_JBHRSJ010000011.1"/>
</dbReference>
<evidence type="ECO:0000313" key="7">
    <source>
        <dbReference type="Proteomes" id="UP001595457"/>
    </source>
</evidence>
<gene>
    <name evidence="6" type="ORF">ACFOJE_06135</name>
</gene>
<dbReference type="EMBL" id="JBHRSJ010000011">
    <property type="protein sequence ID" value="MFC2971791.1"/>
    <property type="molecule type" value="Genomic_DNA"/>
</dbReference>
<dbReference type="PRINTS" id="PR01438">
    <property type="entry name" value="UNVRSLSTRESS"/>
</dbReference>
<dbReference type="Pfam" id="PF00582">
    <property type="entry name" value="Usp"/>
    <property type="match status" value="2"/>
</dbReference>
<organism evidence="6 7">
    <name type="scientific">Azotobacter bryophylli</name>
    <dbReference type="NCBI Taxonomy" id="1986537"/>
    <lineage>
        <taxon>Bacteria</taxon>
        <taxon>Pseudomonadati</taxon>
        <taxon>Pseudomonadota</taxon>
        <taxon>Gammaproteobacteria</taxon>
        <taxon>Pseudomonadales</taxon>
        <taxon>Pseudomonadaceae</taxon>
        <taxon>Azotobacter</taxon>
    </lineage>
</organism>
<feature type="domain" description="UspA" evidence="5">
    <location>
        <begin position="1"/>
        <end position="127"/>
    </location>
</feature>
<sequence length="270" mass="29769">MVKHILIAHDLSLEADIALRRAVQLASQQQARLTLLHVAASQPSPASLAKLRSACEETLAKHLREYPVPDAQLRLEVGHPAELILQYISLGNCDLLVLGSHHRRAAQGFAGTTQERILQASLIPVLLAIDASGAPYLRALVAVDFSPCATRALRQTWQLLPPGARMHVLHVHEMAEIHAREETEDTAMQQALFEQYIADESAALPPRAVQLSHGFRVGERYRCLDETLDSERPQLLALGGHSRDALSEKLLGSLTHSYLEQPPCDLLVVR</sequence>
<dbReference type="Proteomes" id="UP001595457">
    <property type="component" value="Unassembled WGS sequence"/>
</dbReference>
<proteinExistence type="inferred from homology"/>
<dbReference type="Gene3D" id="3.40.50.620">
    <property type="entry name" value="HUPs"/>
    <property type="match status" value="2"/>
</dbReference>
<protein>
    <submittedName>
        <fullName evidence="6">Universal stress protein</fullName>
    </submittedName>
</protein>
<dbReference type="InterPro" id="IPR006016">
    <property type="entry name" value="UspA"/>
</dbReference>
<comment type="subunit">
    <text evidence="3">Homodimer.</text>
</comment>
<comment type="similarity">
    <text evidence="2">Belongs to the universal stress protein A family.</text>
</comment>
<evidence type="ECO:0000256" key="3">
    <source>
        <dbReference type="ARBA" id="ARBA00011738"/>
    </source>
</evidence>
<comment type="caution">
    <text evidence="6">The sequence shown here is derived from an EMBL/GenBank/DDBJ whole genome shotgun (WGS) entry which is preliminary data.</text>
</comment>
<dbReference type="CDD" id="cd00293">
    <property type="entry name" value="USP-like"/>
    <property type="match status" value="2"/>
</dbReference>
<name>A0ABV7ARD1_9GAMM</name>
<evidence type="ECO:0000256" key="4">
    <source>
        <dbReference type="ARBA" id="ARBA00022490"/>
    </source>
</evidence>
<dbReference type="SUPFAM" id="SSF52402">
    <property type="entry name" value="Adenine nucleotide alpha hydrolases-like"/>
    <property type="match status" value="2"/>
</dbReference>